<feature type="region of interest" description="Disordered" evidence="6">
    <location>
        <begin position="25"/>
        <end position="77"/>
    </location>
</feature>
<comment type="function">
    <text evidence="4">Lytic transglycosylase with a strong preference for naked glycan strands that lack stem peptides.</text>
</comment>
<gene>
    <name evidence="4" type="primary">rlpA</name>
    <name evidence="9" type="ORF">HH212_04475</name>
</gene>
<dbReference type="SUPFAM" id="SSF110997">
    <property type="entry name" value="Sporulation related repeat"/>
    <property type="match status" value="1"/>
</dbReference>
<name>A0A7Z2W1I2_9BURK</name>
<keyword evidence="2 4" id="KW-0456">Lyase</keyword>
<dbReference type="InterPro" id="IPR036680">
    <property type="entry name" value="SPOR-like_sf"/>
</dbReference>
<evidence type="ECO:0000256" key="1">
    <source>
        <dbReference type="ARBA" id="ARBA00022729"/>
    </source>
</evidence>
<proteinExistence type="inferred from homology"/>
<dbReference type="HAMAP" id="MF_02071">
    <property type="entry name" value="RlpA"/>
    <property type="match status" value="1"/>
</dbReference>
<dbReference type="Gene3D" id="2.40.40.10">
    <property type="entry name" value="RlpA-like domain"/>
    <property type="match status" value="1"/>
</dbReference>
<evidence type="ECO:0000256" key="2">
    <source>
        <dbReference type="ARBA" id="ARBA00023239"/>
    </source>
</evidence>
<keyword evidence="3 4" id="KW-0961">Cell wall biogenesis/degradation</keyword>
<feature type="chain" id="PRO_5031634982" description="Endolytic peptidoglycan transglycosylase RlpA" evidence="7">
    <location>
        <begin position="27"/>
        <end position="397"/>
    </location>
</feature>
<sequence>MRLKGVALAPAALVALAVLVTGCAGSGERKGGNASWSKGASKGKGNPALPRAGSGRGGYYQDDGPGANPPPNLDKVPDAVVRYEPYARAANRPYEVFGQNYVPMLGDEPFSQRGVASWYGVKFHGQRTSSGEPYDMYAMTAAHPTLPIPSYVRITSLESGQSVVLRVNDRGPFHAERIIDVSYTAAYKLGLLGKGSHQVQLERLFPDGSRAALAARAVAPPVPVVRPLAAAPAVLRPVPVAAALPAAQVQLQPQPVPVAVAPAQQQSQFAAGGTAQMQTQTQTQPVMAAQFQPLPQPQPVSLPAPQAREASFAPAPTAGAALKPGFYLQLGAFGREDKAQEIGALLRKSGMAQAVEVEPAGTVNRVLSGPFDTRDMALDAARDVPASLGLKPIVVRR</sequence>
<dbReference type="GO" id="GO:0000270">
    <property type="term" value="P:peptidoglycan metabolic process"/>
    <property type="evidence" value="ECO:0007669"/>
    <property type="project" value="UniProtKB-UniRule"/>
</dbReference>
<dbReference type="FunFam" id="2.40.40.10:FF:000003">
    <property type="entry name" value="Endolytic peptidoglycan transglycosylase RlpA"/>
    <property type="match status" value="1"/>
</dbReference>
<evidence type="ECO:0000256" key="7">
    <source>
        <dbReference type="SAM" id="SignalP"/>
    </source>
</evidence>
<keyword evidence="1 7" id="KW-0732">Signal</keyword>
<dbReference type="InterPro" id="IPR012997">
    <property type="entry name" value="RplA"/>
</dbReference>
<evidence type="ECO:0000313" key="10">
    <source>
        <dbReference type="Proteomes" id="UP000502415"/>
    </source>
</evidence>
<keyword evidence="10" id="KW-1185">Reference proteome</keyword>
<dbReference type="GO" id="GO:0005886">
    <property type="term" value="C:plasma membrane"/>
    <property type="evidence" value="ECO:0007669"/>
    <property type="project" value="UniProtKB-SubCell"/>
</dbReference>
<evidence type="ECO:0000313" key="9">
    <source>
        <dbReference type="EMBL" id="QJE03186.1"/>
    </source>
</evidence>
<evidence type="ECO:0000259" key="8">
    <source>
        <dbReference type="PROSITE" id="PS51724"/>
    </source>
</evidence>
<dbReference type="GO" id="GO:0071555">
    <property type="term" value="P:cell wall organization"/>
    <property type="evidence" value="ECO:0007669"/>
    <property type="project" value="UniProtKB-KW"/>
</dbReference>
<organism evidence="9 10">
    <name type="scientific">Massilia forsythiae</name>
    <dbReference type="NCBI Taxonomy" id="2728020"/>
    <lineage>
        <taxon>Bacteria</taxon>
        <taxon>Pseudomonadati</taxon>
        <taxon>Pseudomonadota</taxon>
        <taxon>Betaproteobacteria</taxon>
        <taxon>Burkholderiales</taxon>
        <taxon>Oxalobacteraceae</taxon>
        <taxon>Telluria group</taxon>
        <taxon>Massilia</taxon>
    </lineage>
</organism>
<dbReference type="CDD" id="cd22268">
    <property type="entry name" value="DPBB_RlpA-like"/>
    <property type="match status" value="1"/>
</dbReference>
<accession>A0A7Z2W1I2</accession>
<dbReference type="Proteomes" id="UP000502415">
    <property type="component" value="Chromosome"/>
</dbReference>
<protein>
    <recommendedName>
        <fullName evidence="4">Endolytic peptidoglycan transglycosylase RlpA</fullName>
        <ecNumber evidence="4">4.2.2.-</ecNumber>
    </recommendedName>
</protein>
<dbReference type="PANTHER" id="PTHR34183:SF1">
    <property type="entry name" value="ENDOLYTIC PEPTIDOGLYCAN TRANSGLYCOSYLASE RLPA"/>
    <property type="match status" value="1"/>
</dbReference>
<keyword evidence="4" id="KW-0449">Lipoprotein</keyword>
<dbReference type="InterPro" id="IPR036908">
    <property type="entry name" value="RlpA-like_sf"/>
</dbReference>
<feature type="domain" description="SPOR" evidence="8">
    <location>
        <begin position="320"/>
        <end position="397"/>
    </location>
</feature>
<feature type="signal peptide" evidence="7">
    <location>
        <begin position="1"/>
        <end position="26"/>
    </location>
</feature>
<dbReference type="EC" id="4.2.2.-" evidence="4"/>
<evidence type="ECO:0000256" key="6">
    <source>
        <dbReference type="SAM" id="MobiDB-lite"/>
    </source>
</evidence>
<dbReference type="InterPro" id="IPR034718">
    <property type="entry name" value="RlpA"/>
</dbReference>
<dbReference type="SUPFAM" id="SSF50685">
    <property type="entry name" value="Barwin-like endoglucanases"/>
    <property type="match status" value="1"/>
</dbReference>
<dbReference type="GO" id="GO:0042834">
    <property type="term" value="F:peptidoglycan binding"/>
    <property type="evidence" value="ECO:0007669"/>
    <property type="project" value="InterPro"/>
</dbReference>
<dbReference type="GO" id="GO:0009279">
    <property type="term" value="C:cell outer membrane"/>
    <property type="evidence" value="ECO:0007669"/>
    <property type="project" value="TreeGrafter"/>
</dbReference>
<evidence type="ECO:0000256" key="3">
    <source>
        <dbReference type="ARBA" id="ARBA00023316"/>
    </source>
</evidence>
<dbReference type="GO" id="GO:0008932">
    <property type="term" value="F:lytic endotransglycosylase activity"/>
    <property type="evidence" value="ECO:0007669"/>
    <property type="project" value="UniProtKB-UniRule"/>
</dbReference>
<dbReference type="AlphaFoldDB" id="A0A7Z2W1I2"/>
<dbReference type="Gene3D" id="3.30.70.1070">
    <property type="entry name" value="Sporulation related repeat"/>
    <property type="match status" value="1"/>
</dbReference>
<dbReference type="Pfam" id="PF03330">
    <property type="entry name" value="DPBB_1"/>
    <property type="match status" value="1"/>
</dbReference>
<comment type="similarity">
    <text evidence="4 5">Belongs to the RlpA family.</text>
</comment>
<dbReference type="PROSITE" id="PS51724">
    <property type="entry name" value="SPOR"/>
    <property type="match status" value="1"/>
</dbReference>
<dbReference type="PANTHER" id="PTHR34183">
    <property type="entry name" value="ENDOLYTIC PEPTIDOGLYCAN TRANSGLYCOSYLASE RLPA"/>
    <property type="match status" value="1"/>
</dbReference>
<evidence type="ECO:0000256" key="4">
    <source>
        <dbReference type="HAMAP-Rule" id="MF_02071"/>
    </source>
</evidence>
<keyword evidence="4" id="KW-1003">Cell membrane</keyword>
<keyword evidence="4" id="KW-0472">Membrane</keyword>
<evidence type="ECO:0000256" key="5">
    <source>
        <dbReference type="RuleBase" id="RU003495"/>
    </source>
</evidence>
<dbReference type="InterPro" id="IPR009009">
    <property type="entry name" value="RlpA-like_DPBB"/>
</dbReference>
<dbReference type="PROSITE" id="PS51257">
    <property type="entry name" value="PROKAR_LIPOPROTEIN"/>
    <property type="match status" value="1"/>
</dbReference>
<keyword evidence="4" id="KW-0564">Palmitate</keyword>
<comment type="subcellular location">
    <subcellularLocation>
        <location evidence="4">Cell membrane</location>
        <topology evidence="4">Lipid-anchor</topology>
    </subcellularLocation>
</comment>
<reference evidence="9 10" key="1">
    <citation type="submission" date="2020-04" db="EMBL/GenBank/DDBJ databases">
        <title>Genome sequencing of novel species.</title>
        <authorList>
            <person name="Heo J."/>
            <person name="Kim S.-J."/>
            <person name="Kim J.-S."/>
            <person name="Hong S.-B."/>
            <person name="Kwon S.-W."/>
        </authorList>
    </citation>
    <scope>NUCLEOTIDE SEQUENCE [LARGE SCALE GENOMIC DNA]</scope>
    <source>
        <strain evidence="9 10">GN2-R2</strain>
    </source>
</reference>
<dbReference type="InterPro" id="IPR007730">
    <property type="entry name" value="SPOR-like_dom"/>
</dbReference>
<dbReference type="NCBIfam" id="TIGR00413">
    <property type="entry name" value="rlpA"/>
    <property type="match status" value="1"/>
</dbReference>
<dbReference type="EMBL" id="CP051685">
    <property type="protein sequence ID" value="QJE03186.1"/>
    <property type="molecule type" value="Genomic_DNA"/>
</dbReference>
<dbReference type="KEGG" id="mfy:HH212_04475"/>
<dbReference type="Pfam" id="PF05036">
    <property type="entry name" value="SPOR"/>
    <property type="match status" value="1"/>
</dbReference>